<gene>
    <name evidence="2" type="ORF">ILUMI_11107</name>
</gene>
<dbReference type="Proteomes" id="UP000801492">
    <property type="component" value="Unassembled WGS sequence"/>
</dbReference>
<evidence type="ECO:0000313" key="3">
    <source>
        <dbReference type="Proteomes" id="UP000801492"/>
    </source>
</evidence>
<feature type="signal peptide" evidence="1">
    <location>
        <begin position="1"/>
        <end position="21"/>
    </location>
</feature>
<sequence>MYRPRLLQFFIVFLILGNTRVYNQVMRCAHCTMFRNGTCLHPLGFIPPMTECGVMDEDQMCYTILLQILDVRADSSRHIDFGVNFGGISIYKFFS</sequence>
<evidence type="ECO:0000313" key="2">
    <source>
        <dbReference type="EMBL" id="KAF2895067.1"/>
    </source>
</evidence>
<protein>
    <submittedName>
        <fullName evidence="2">Uncharacterized protein</fullName>
    </submittedName>
</protein>
<proteinExistence type="predicted"/>
<feature type="chain" id="PRO_5035463281" evidence="1">
    <location>
        <begin position="22"/>
        <end position="95"/>
    </location>
</feature>
<accession>A0A8K0D137</accession>
<dbReference type="EMBL" id="VTPC01006270">
    <property type="protein sequence ID" value="KAF2895067.1"/>
    <property type="molecule type" value="Genomic_DNA"/>
</dbReference>
<reference evidence="2" key="1">
    <citation type="submission" date="2019-08" db="EMBL/GenBank/DDBJ databases">
        <title>The genome of the North American firefly Photinus pyralis.</title>
        <authorList>
            <consortium name="Photinus pyralis genome working group"/>
            <person name="Fallon T.R."/>
            <person name="Sander Lower S.E."/>
            <person name="Weng J.-K."/>
        </authorList>
    </citation>
    <scope>NUCLEOTIDE SEQUENCE</scope>
    <source>
        <strain evidence="2">TRF0915ILg1</strain>
        <tissue evidence="2">Whole body</tissue>
    </source>
</reference>
<name>A0A8K0D137_IGNLU</name>
<comment type="caution">
    <text evidence="2">The sequence shown here is derived from an EMBL/GenBank/DDBJ whole genome shotgun (WGS) entry which is preliminary data.</text>
</comment>
<evidence type="ECO:0000256" key="1">
    <source>
        <dbReference type="SAM" id="SignalP"/>
    </source>
</evidence>
<organism evidence="2 3">
    <name type="scientific">Ignelater luminosus</name>
    <name type="common">Cucubano</name>
    <name type="synonym">Pyrophorus luminosus</name>
    <dbReference type="NCBI Taxonomy" id="2038154"/>
    <lineage>
        <taxon>Eukaryota</taxon>
        <taxon>Metazoa</taxon>
        <taxon>Ecdysozoa</taxon>
        <taxon>Arthropoda</taxon>
        <taxon>Hexapoda</taxon>
        <taxon>Insecta</taxon>
        <taxon>Pterygota</taxon>
        <taxon>Neoptera</taxon>
        <taxon>Endopterygota</taxon>
        <taxon>Coleoptera</taxon>
        <taxon>Polyphaga</taxon>
        <taxon>Elateriformia</taxon>
        <taxon>Elateroidea</taxon>
        <taxon>Elateridae</taxon>
        <taxon>Agrypninae</taxon>
        <taxon>Pyrophorini</taxon>
        <taxon>Ignelater</taxon>
    </lineage>
</organism>
<dbReference type="AlphaFoldDB" id="A0A8K0D137"/>
<keyword evidence="3" id="KW-1185">Reference proteome</keyword>
<keyword evidence="1" id="KW-0732">Signal</keyword>